<feature type="domain" description="CHAT" evidence="2">
    <location>
        <begin position="2"/>
        <end position="103"/>
    </location>
</feature>
<dbReference type="AlphaFoldDB" id="A0A9X1L8I4"/>
<keyword evidence="4" id="KW-1185">Reference proteome</keyword>
<dbReference type="EMBL" id="JAJAPX010000006">
    <property type="protein sequence ID" value="MCB4809539.1"/>
    <property type="molecule type" value="Genomic_DNA"/>
</dbReference>
<dbReference type="Proteomes" id="UP001139286">
    <property type="component" value="Unassembled WGS sequence"/>
</dbReference>
<dbReference type="RefSeq" id="WP_226696925.1">
    <property type="nucleotide sequence ID" value="NZ_JAJAPX010000006.1"/>
</dbReference>
<keyword evidence="1" id="KW-0472">Membrane</keyword>
<feature type="transmembrane region" description="Helical" evidence="1">
    <location>
        <begin position="89"/>
        <end position="109"/>
    </location>
</feature>
<evidence type="ECO:0000256" key="1">
    <source>
        <dbReference type="SAM" id="Phobius"/>
    </source>
</evidence>
<comment type="caution">
    <text evidence="3">The sequence shown here is derived from an EMBL/GenBank/DDBJ whole genome shotgun (WGS) entry which is preliminary data.</text>
</comment>
<protein>
    <submittedName>
        <fullName evidence="3">CHAT domain-containing protein</fullName>
    </submittedName>
</protein>
<name>A0A9X1L8I4_9FLAO</name>
<gene>
    <name evidence="3" type="ORF">LG651_14885</name>
</gene>
<organism evidence="3 4">
    <name type="scientific">Neotamlana sargassicola</name>
    <dbReference type="NCBI Taxonomy" id="2883125"/>
    <lineage>
        <taxon>Bacteria</taxon>
        <taxon>Pseudomonadati</taxon>
        <taxon>Bacteroidota</taxon>
        <taxon>Flavobacteriia</taxon>
        <taxon>Flavobacteriales</taxon>
        <taxon>Flavobacteriaceae</taxon>
        <taxon>Neotamlana</taxon>
    </lineage>
</organism>
<evidence type="ECO:0000313" key="3">
    <source>
        <dbReference type="EMBL" id="MCB4809539.1"/>
    </source>
</evidence>
<sequence>MNFNSNLAILTGCETGKPVFQTGEYMISLAHTFNFARNGSILTSLWKIDEKTSSEILKLFYNNIKNGLPKDKALHLAKLIFKKKNEGRLLTPCYWSGSILMGNIAPIALNSYKNLFIYTSIIVSISLILSILILKRKK</sequence>
<keyword evidence="1" id="KW-1133">Transmembrane helix</keyword>
<accession>A0A9X1L8I4</accession>
<keyword evidence="1" id="KW-0812">Transmembrane</keyword>
<dbReference type="InterPro" id="IPR024983">
    <property type="entry name" value="CHAT_dom"/>
</dbReference>
<feature type="transmembrane region" description="Helical" evidence="1">
    <location>
        <begin position="115"/>
        <end position="134"/>
    </location>
</feature>
<evidence type="ECO:0000259" key="2">
    <source>
        <dbReference type="Pfam" id="PF12770"/>
    </source>
</evidence>
<dbReference type="Pfam" id="PF12770">
    <property type="entry name" value="CHAT"/>
    <property type="match status" value="1"/>
</dbReference>
<reference evidence="3" key="1">
    <citation type="submission" date="2021-10" db="EMBL/GenBank/DDBJ databases">
        <title>Tamlana sargassums sp. nov., and Tamlana laminarinivorans sp. nov., two new bacteria isolated from the brown alga.</title>
        <authorList>
            <person name="Li J."/>
        </authorList>
    </citation>
    <scope>NUCLEOTIDE SEQUENCE</scope>
    <source>
        <strain evidence="3">62-3</strain>
    </source>
</reference>
<evidence type="ECO:0000313" key="4">
    <source>
        <dbReference type="Proteomes" id="UP001139286"/>
    </source>
</evidence>
<proteinExistence type="predicted"/>